<dbReference type="SUPFAM" id="SSF52402">
    <property type="entry name" value="Adenine nucleotide alpha hydrolases-like"/>
    <property type="match status" value="1"/>
</dbReference>
<gene>
    <name evidence="1" type="ORF">HM131_04765</name>
</gene>
<evidence type="ECO:0000313" key="2">
    <source>
        <dbReference type="Proteomes" id="UP000192527"/>
    </source>
</evidence>
<organism evidence="1 2">
    <name type="scientific">Halobacillus mangrovi</name>
    <dbReference type="NCBI Taxonomy" id="402384"/>
    <lineage>
        <taxon>Bacteria</taxon>
        <taxon>Bacillati</taxon>
        <taxon>Bacillota</taxon>
        <taxon>Bacilli</taxon>
        <taxon>Bacillales</taxon>
        <taxon>Bacillaceae</taxon>
        <taxon>Halobacillus</taxon>
    </lineage>
</organism>
<accession>A0A1W5ZSB5</accession>
<dbReference type="KEGG" id="hmn:HM131_04765"/>
<dbReference type="Pfam" id="PF06508">
    <property type="entry name" value="QueC"/>
    <property type="match status" value="1"/>
</dbReference>
<dbReference type="Gene3D" id="3.40.50.620">
    <property type="entry name" value="HUPs"/>
    <property type="match status" value="1"/>
</dbReference>
<evidence type="ECO:0000313" key="1">
    <source>
        <dbReference type="EMBL" id="ARI76188.1"/>
    </source>
</evidence>
<dbReference type="InterPro" id="IPR018317">
    <property type="entry name" value="QueC"/>
</dbReference>
<dbReference type="Proteomes" id="UP000192527">
    <property type="component" value="Chromosome"/>
</dbReference>
<proteinExistence type="predicted"/>
<keyword evidence="2" id="KW-1185">Reference proteome</keyword>
<dbReference type="OrthoDB" id="597561at2"/>
<protein>
    <recommendedName>
        <fullName evidence="3">7-cyano-7-deazaguanine synthase</fullName>
    </recommendedName>
</protein>
<dbReference type="STRING" id="402384.HM131_04765"/>
<dbReference type="EMBL" id="CP020772">
    <property type="protein sequence ID" value="ARI76188.1"/>
    <property type="molecule type" value="Genomic_DNA"/>
</dbReference>
<dbReference type="AlphaFoldDB" id="A0A1W5ZSB5"/>
<dbReference type="RefSeq" id="WP_085028474.1">
    <property type="nucleotide sequence ID" value="NZ_CP020772.1"/>
</dbReference>
<name>A0A1W5ZSB5_9BACI</name>
<evidence type="ECO:0008006" key="3">
    <source>
        <dbReference type="Google" id="ProtNLM"/>
    </source>
</evidence>
<sequence length="245" mass="29213">MPNNVLWTGGWDSTYRVLNLVLDQKKTIQPYYVLDPVRPSTEMELKTMERIKRLMNEFDPGAEERVLETIEIRKDEIPLNPDFTKEYEKLQKEFRLGDQYDWLGRYAESVNMDTLELSVHHDDKVQGMIKDDVIKIEDGEDFYYRVVDNPSHPAFVIFQKYRFPLLEITKLGMEEKAKERGYAHIMEETWFCHTPKKTGEPCGLCNPCKYTQEEGLGRRIPEPTRFEKIRYFLFKVNRRIKKMVK</sequence>
<reference evidence="1 2" key="1">
    <citation type="submission" date="2017-04" db="EMBL/GenBank/DDBJ databases">
        <title>The whole genome sequencing and assembly of Halobacillus mangrovi strain.</title>
        <authorList>
            <person name="Lee S.-J."/>
            <person name="Park M.-K."/>
            <person name="Kim J.-Y."/>
            <person name="Lee Y.-J."/>
            <person name="Yi H."/>
            <person name="Bahn Y.-S."/>
            <person name="Kim J.F."/>
            <person name="Lee D.-W."/>
        </authorList>
    </citation>
    <scope>NUCLEOTIDE SEQUENCE [LARGE SCALE GENOMIC DNA]</scope>
    <source>
        <strain evidence="1 2">KTB 131</strain>
    </source>
</reference>
<dbReference type="InterPro" id="IPR014729">
    <property type="entry name" value="Rossmann-like_a/b/a_fold"/>
</dbReference>